<gene>
    <name evidence="2" type="ORF">FHS77_003107</name>
</gene>
<dbReference type="Pfam" id="PF13683">
    <property type="entry name" value="rve_3"/>
    <property type="match status" value="1"/>
</dbReference>
<sequence>QLFLAINDIDHTKTKVKQPQTNGICERFHKTFLQEFYQVTFRKKIYTSIEQLQADLDEWLDHYNNTRTHQGKMCCGRKPFETMIEGKTIWKEKFIG</sequence>
<accession>A0A841M8G9</accession>
<dbReference type="GO" id="GO:0003676">
    <property type="term" value="F:nucleic acid binding"/>
    <property type="evidence" value="ECO:0007669"/>
    <property type="project" value="InterPro"/>
</dbReference>
<dbReference type="SUPFAM" id="SSF53098">
    <property type="entry name" value="Ribonuclease H-like"/>
    <property type="match status" value="1"/>
</dbReference>
<dbReference type="GO" id="GO:0015074">
    <property type="term" value="P:DNA integration"/>
    <property type="evidence" value="ECO:0007669"/>
    <property type="project" value="InterPro"/>
</dbReference>
<organism evidence="2 3">
    <name type="scientific">Paenochrobactrum gallinarii</name>
    <dbReference type="NCBI Taxonomy" id="643673"/>
    <lineage>
        <taxon>Bacteria</taxon>
        <taxon>Pseudomonadati</taxon>
        <taxon>Pseudomonadota</taxon>
        <taxon>Alphaproteobacteria</taxon>
        <taxon>Hyphomicrobiales</taxon>
        <taxon>Brucellaceae</taxon>
        <taxon>Paenochrobactrum</taxon>
    </lineage>
</organism>
<evidence type="ECO:0000259" key="1">
    <source>
        <dbReference type="PROSITE" id="PS50994"/>
    </source>
</evidence>
<dbReference type="AlphaFoldDB" id="A0A841M8G9"/>
<reference evidence="2 3" key="1">
    <citation type="submission" date="2020-08" db="EMBL/GenBank/DDBJ databases">
        <title>Genomic Encyclopedia of Type Strains, Phase IV (KMG-IV): sequencing the most valuable type-strain genomes for metagenomic binning, comparative biology and taxonomic classification.</title>
        <authorList>
            <person name="Goeker M."/>
        </authorList>
    </citation>
    <scope>NUCLEOTIDE SEQUENCE [LARGE SCALE GENOMIC DNA]</scope>
    <source>
        <strain evidence="2 3">DSM 22336</strain>
    </source>
</reference>
<dbReference type="Gene3D" id="3.30.420.10">
    <property type="entry name" value="Ribonuclease H-like superfamily/Ribonuclease H"/>
    <property type="match status" value="1"/>
</dbReference>
<feature type="non-terminal residue" evidence="2">
    <location>
        <position position="1"/>
    </location>
</feature>
<protein>
    <submittedName>
        <fullName evidence="2">Transposase InsO family protein</fullName>
    </submittedName>
</protein>
<evidence type="ECO:0000313" key="3">
    <source>
        <dbReference type="Proteomes" id="UP000555393"/>
    </source>
</evidence>
<dbReference type="EMBL" id="JACIIU010000037">
    <property type="protein sequence ID" value="MBB6262531.1"/>
    <property type="molecule type" value="Genomic_DNA"/>
</dbReference>
<proteinExistence type="predicted"/>
<dbReference type="RefSeq" id="WP_184224758.1">
    <property type="nucleotide sequence ID" value="NZ_JACIIU010000037.1"/>
</dbReference>
<comment type="caution">
    <text evidence="2">The sequence shown here is derived from an EMBL/GenBank/DDBJ whole genome shotgun (WGS) entry which is preliminary data.</text>
</comment>
<dbReference type="Proteomes" id="UP000555393">
    <property type="component" value="Unassembled WGS sequence"/>
</dbReference>
<feature type="domain" description="Integrase catalytic" evidence="1">
    <location>
        <begin position="1"/>
        <end position="87"/>
    </location>
</feature>
<dbReference type="InterPro" id="IPR012337">
    <property type="entry name" value="RNaseH-like_sf"/>
</dbReference>
<name>A0A841M8G9_9HYPH</name>
<dbReference type="InterPro" id="IPR001584">
    <property type="entry name" value="Integrase_cat-core"/>
</dbReference>
<dbReference type="InterPro" id="IPR036397">
    <property type="entry name" value="RNaseH_sf"/>
</dbReference>
<dbReference type="PROSITE" id="PS50994">
    <property type="entry name" value="INTEGRASE"/>
    <property type="match status" value="1"/>
</dbReference>
<evidence type="ECO:0000313" key="2">
    <source>
        <dbReference type="EMBL" id="MBB6262531.1"/>
    </source>
</evidence>
<keyword evidence="3" id="KW-1185">Reference proteome</keyword>